<proteinExistence type="predicted"/>
<sequence length="94" mass="10267">MSSSAVCAGRTVQFLLSISTKFNNSTRQHFLPTLPSPSPPTGPVPIITWSSKKIQDLLCSYVPPIALGVETALIKYNTTVLVPKSKWQGPLRTR</sequence>
<evidence type="ECO:0000313" key="1">
    <source>
        <dbReference type="EMBL" id="THU76025.1"/>
    </source>
</evidence>
<dbReference type="AlphaFoldDB" id="A0A4V4HAL9"/>
<reference evidence="1 2" key="1">
    <citation type="journal article" date="2019" name="Nat. Ecol. Evol.">
        <title>Megaphylogeny resolves global patterns of mushroom evolution.</title>
        <authorList>
            <person name="Varga T."/>
            <person name="Krizsan K."/>
            <person name="Foldi C."/>
            <person name="Dima B."/>
            <person name="Sanchez-Garcia M."/>
            <person name="Sanchez-Ramirez S."/>
            <person name="Szollosi G.J."/>
            <person name="Szarkandi J.G."/>
            <person name="Papp V."/>
            <person name="Albert L."/>
            <person name="Andreopoulos W."/>
            <person name="Angelini C."/>
            <person name="Antonin V."/>
            <person name="Barry K.W."/>
            <person name="Bougher N.L."/>
            <person name="Buchanan P."/>
            <person name="Buyck B."/>
            <person name="Bense V."/>
            <person name="Catcheside P."/>
            <person name="Chovatia M."/>
            <person name="Cooper J."/>
            <person name="Damon W."/>
            <person name="Desjardin D."/>
            <person name="Finy P."/>
            <person name="Geml J."/>
            <person name="Haridas S."/>
            <person name="Hughes K."/>
            <person name="Justo A."/>
            <person name="Karasinski D."/>
            <person name="Kautmanova I."/>
            <person name="Kiss B."/>
            <person name="Kocsube S."/>
            <person name="Kotiranta H."/>
            <person name="LaButti K.M."/>
            <person name="Lechner B.E."/>
            <person name="Liimatainen K."/>
            <person name="Lipzen A."/>
            <person name="Lukacs Z."/>
            <person name="Mihaltcheva S."/>
            <person name="Morgado L.N."/>
            <person name="Niskanen T."/>
            <person name="Noordeloos M.E."/>
            <person name="Ohm R.A."/>
            <person name="Ortiz-Santana B."/>
            <person name="Ovrebo C."/>
            <person name="Racz N."/>
            <person name="Riley R."/>
            <person name="Savchenko A."/>
            <person name="Shiryaev A."/>
            <person name="Soop K."/>
            <person name="Spirin V."/>
            <person name="Szebenyi C."/>
            <person name="Tomsovsky M."/>
            <person name="Tulloss R.E."/>
            <person name="Uehling J."/>
            <person name="Grigoriev I.V."/>
            <person name="Vagvolgyi C."/>
            <person name="Papp T."/>
            <person name="Martin F.M."/>
            <person name="Miettinen O."/>
            <person name="Hibbett D.S."/>
            <person name="Nagy L.G."/>
        </authorList>
    </citation>
    <scope>NUCLEOTIDE SEQUENCE [LARGE SCALE GENOMIC DNA]</scope>
    <source>
        <strain evidence="1 2">CBS 962.96</strain>
    </source>
</reference>
<dbReference type="EMBL" id="ML181261">
    <property type="protein sequence ID" value="THU76025.1"/>
    <property type="molecule type" value="Genomic_DNA"/>
</dbReference>
<evidence type="ECO:0000313" key="2">
    <source>
        <dbReference type="Proteomes" id="UP000297245"/>
    </source>
</evidence>
<accession>A0A4V4HAL9</accession>
<keyword evidence="2" id="KW-1185">Reference proteome</keyword>
<protein>
    <submittedName>
        <fullName evidence="1">Uncharacterized protein</fullName>
    </submittedName>
</protein>
<organism evidence="1 2">
    <name type="scientific">Dendrothele bispora (strain CBS 962.96)</name>
    <dbReference type="NCBI Taxonomy" id="1314807"/>
    <lineage>
        <taxon>Eukaryota</taxon>
        <taxon>Fungi</taxon>
        <taxon>Dikarya</taxon>
        <taxon>Basidiomycota</taxon>
        <taxon>Agaricomycotina</taxon>
        <taxon>Agaricomycetes</taxon>
        <taxon>Agaricomycetidae</taxon>
        <taxon>Agaricales</taxon>
        <taxon>Agaricales incertae sedis</taxon>
        <taxon>Dendrothele</taxon>
    </lineage>
</organism>
<name>A0A4V4HAL9_DENBC</name>
<gene>
    <name evidence="1" type="ORF">K435DRAFT_879830</name>
</gene>
<dbReference type="Proteomes" id="UP000297245">
    <property type="component" value="Unassembled WGS sequence"/>
</dbReference>